<dbReference type="AlphaFoldDB" id="A0A6V8LNL7"/>
<keyword evidence="1" id="KW-0732">Signal</keyword>
<evidence type="ECO:0000313" key="2">
    <source>
        <dbReference type="EMBL" id="GFK93274.1"/>
    </source>
</evidence>
<proteinExistence type="predicted"/>
<evidence type="ECO:0000313" key="3">
    <source>
        <dbReference type="Proteomes" id="UP000494245"/>
    </source>
</evidence>
<dbReference type="EMBL" id="BLTE01000003">
    <property type="protein sequence ID" value="GFK93274.1"/>
    <property type="molecule type" value="Genomic_DNA"/>
</dbReference>
<reference evidence="2 3" key="1">
    <citation type="submission" date="2020-04" db="EMBL/GenBank/DDBJ databases">
        <authorList>
            <consortium name="Desulfovibrio sp. FSS-1 genome sequencing consortium"/>
            <person name="Shimoshige H."/>
            <person name="Kobayashi H."/>
            <person name="Maekawa T."/>
        </authorList>
    </citation>
    <scope>NUCLEOTIDE SEQUENCE [LARGE SCALE GENOMIC DNA]</scope>
    <source>
        <strain evidence="2 3">SIID29052-01</strain>
    </source>
</reference>
<keyword evidence="3" id="KW-1185">Reference proteome</keyword>
<reference evidence="2 3" key="2">
    <citation type="submission" date="2020-05" db="EMBL/GenBank/DDBJ databases">
        <title>Draft genome sequence of Desulfovibrio sp. strainFSS-1.</title>
        <authorList>
            <person name="Shimoshige H."/>
            <person name="Kobayashi H."/>
            <person name="Maekawa T."/>
        </authorList>
    </citation>
    <scope>NUCLEOTIDE SEQUENCE [LARGE SCALE GENOMIC DNA]</scope>
    <source>
        <strain evidence="2 3">SIID29052-01</strain>
    </source>
</reference>
<feature type="chain" id="PRO_5028898927" evidence="1">
    <location>
        <begin position="23"/>
        <end position="151"/>
    </location>
</feature>
<accession>A0A6V8LNL7</accession>
<name>A0A6V8LNL7_9BACT</name>
<dbReference type="RefSeq" id="WP_173082131.1">
    <property type="nucleotide sequence ID" value="NZ_BLTE01000003.1"/>
</dbReference>
<evidence type="ECO:0000256" key="1">
    <source>
        <dbReference type="SAM" id="SignalP"/>
    </source>
</evidence>
<feature type="signal peptide" evidence="1">
    <location>
        <begin position="1"/>
        <end position="22"/>
    </location>
</feature>
<gene>
    <name evidence="2" type="ORF">NNJEOMEG_01105</name>
</gene>
<dbReference type="Proteomes" id="UP000494245">
    <property type="component" value="Unassembled WGS sequence"/>
</dbReference>
<sequence>MLFFVRVLIVAACLALPSLAMAQAKHFAASQRHFEDLANKAADLSASMDNPGEKNLCNYYTATAMLYALRAHALAQLAAVEERLRQPEDLALVRAKIVETKNVAARHLTNDLKALESLAASSENSRIHDLGMRLVNEVRVFSHNADTAARQ</sequence>
<organism evidence="2 3">
    <name type="scientific">Fundidesulfovibrio magnetotacticus</name>
    <dbReference type="NCBI Taxonomy" id="2730080"/>
    <lineage>
        <taxon>Bacteria</taxon>
        <taxon>Pseudomonadati</taxon>
        <taxon>Thermodesulfobacteriota</taxon>
        <taxon>Desulfovibrionia</taxon>
        <taxon>Desulfovibrionales</taxon>
        <taxon>Desulfovibrionaceae</taxon>
        <taxon>Fundidesulfovibrio</taxon>
    </lineage>
</organism>
<protein>
    <submittedName>
        <fullName evidence="2">Uncharacterized protein</fullName>
    </submittedName>
</protein>
<comment type="caution">
    <text evidence="2">The sequence shown here is derived from an EMBL/GenBank/DDBJ whole genome shotgun (WGS) entry which is preliminary data.</text>
</comment>